<feature type="transmembrane region" description="Helical" evidence="1">
    <location>
        <begin position="342"/>
        <end position="361"/>
    </location>
</feature>
<organism evidence="2">
    <name type="scientific">Singulisphaera sp. Ch08</name>
    <dbReference type="NCBI Taxonomy" id="3120278"/>
    <lineage>
        <taxon>Bacteria</taxon>
        <taxon>Pseudomonadati</taxon>
        <taxon>Planctomycetota</taxon>
        <taxon>Planctomycetia</taxon>
        <taxon>Isosphaerales</taxon>
        <taxon>Isosphaeraceae</taxon>
        <taxon>Singulisphaera</taxon>
    </lineage>
</organism>
<proteinExistence type="predicted"/>
<feature type="transmembrane region" description="Helical" evidence="1">
    <location>
        <begin position="449"/>
        <end position="473"/>
    </location>
</feature>
<keyword evidence="1" id="KW-0812">Transmembrane</keyword>
<evidence type="ECO:0000256" key="1">
    <source>
        <dbReference type="SAM" id="Phobius"/>
    </source>
</evidence>
<feature type="transmembrane region" description="Helical" evidence="1">
    <location>
        <begin position="376"/>
        <end position="396"/>
    </location>
</feature>
<feature type="transmembrane region" description="Helical" evidence="1">
    <location>
        <begin position="108"/>
        <end position="126"/>
    </location>
</feature>
<feature type="transmembrane region" description="Helical" evidence="1">
    <location>
        <begin position="182"/>
        <end position="210"/>
    </location>
</feature>
<gene>
    <name evidence="2" type="ORF">V5E97_16395</name>
</gene>
<feature type="transmembrane region" description="Helical" evidence="1">
    <location>
        <begin position="132"/>
        <end position="150"/>
    </location>
</feature>
<protein>
    <recommendedName>
        <fullName evidence="3">Glycosyltransferase RgtA/B/C/D-like domain-containing protein</fullName>
    </recommendedName>
</protein>
<feature type="transmembrane region" description="Helical" evidence="1">
    <location>
        <begin position="157"/>
        <end position="176"/>
    </location>
</feature>
<feature type="transmembrane region" description="Helical" evidence="1">
    <location>
        <begin position="310"/>
        <end position="330"/>
    </location>
</feature>
<dbReference type="EMBL" id="CP155447">
    <property type="protein sequence ID" value="XBH07552.1"/>
    <property type="molecule type" value="Genomic_DNA"/>
</dbReference>
<sequence length="487" mass="52585">MGYVVHLLETGQPAILGQTNVPASLLREVVKYPVPKRVAKLQLGHFGAVDYQRYWSSEPLPAPQSGVLPLYESQHSWWYYRLVAPLFSSLGGNTNLPASIGGLRLLNLGFEAAAVWLALGVVGRVVRTRGDAILVGLVIAVHPLFLINGVRVANDALGIFLATAVIALCFSMRGSPGIGRSVAVGLVTGFAILAKAVNFALLPFVAMAWINSAFLDRRSTPQTFLSGTVLAVALLSVIQGEVRTNLRQYGGLTTMQEAIRNRQEGRTKADLVQTARSFRWDVRIRRLWLSDSFLVGGWSRQRPGRAWTTAYSWVVTAGLVGAIFAMAGIFKRTEPVLHSRLTVLLCALLCVSFTGGLAYHMVQSKLAWGEPTTCPWYASASIPWFLIVVVAGGLSWPSPRLRLVVPLALTVTCLGGEWVTIWNRMLPTYSGGATGLPALQRLATLQPPLFGPVTIIVAELGVVVLATLLLAIACGTRPDMGPSCPPR</sequence>
<name>A0AAU7CPQ8_9BACT</name>
<dbReference type="RefSeq" id="WP_406700389.1">
    <property type="nucleotide sequence ID" value="NZ_CP155447.1"/>
</dbReference>
<accession>A0AAU7CPQ8</accession>
<keyword evidence="1" id="KW-0472">Membrane</keyword>
<dbReference type="AlphaFoldDB" id="A0AAU7CPQ8"/>
<feature type="transmembrane region" description="Helical" evidence="1">
    <location>
        <begin position="403"/>
        <end position="421"/>
    </location>
</feature>
<reference evidence="2" key="1">
    <citation type="submission" date="2024-05" db="EMBL/GenBank/DDBJ databases">
        <title>Planctomycetes of the genus Singulisphaera possess chitinolytic capabilities.</title>
        <authorList>
            <person name="Ivanova A."/>
        </authorList>
    </citation>
    <scope>NUCLEOTIDE SEQUENCE</scope>
    <source>
        <strain evidence="2">Ch08T</strain>
    </source>
</reference>
<feature type="transmembrane region" description="Helical" evidence="1">
    <location>
        <begin position="222"/>
        <end position="240"/>
    </location>
</feature>
<evidence type="ECO:0008006" key="3">
    <source>
        <dbReference type="Google" id="ProtNLM"/>
    </source>
</evidence>
<keyword evidence="1" id="KW-1133">Transmembrane helix</keyword>
<evidence type="ECO:0000313" key="2">
    <source>
        <dbReference type="EMBL" id="XBH07552.1"/>
    </source>
</evidence>